<evidence type="ECO:0000256" key="1">
    <source>
        <dbReference type="SAM" id="MobiDB-lite"/>
    </source>
</evidence>
<name>A0A1M7UEJ9_9BRAD</name>
<accession>A0A1M7UEJ9</accession>
<organism evidence="2 3">
    <name type="scientific">Bradyrhizobium erythrophlei</name>
    <dbReference type="NCBI Taxonomy" id="1437360"/>
    <lineage>
        <taxon>Bacteria</taxon>
        <taxon>Pseudomonadati</taxon>
        <taxon>Pseudomonadota</taxon>
        <taxon>Alphaproteobacteria</taxon>
        <taxon>Hyphomicrobiales</taxon>
        <taxon>Nitrobacteraceae</taxon>
        <taxon>Bradyrhizobium</taxon>
    </lineage>
</organism>
<evidence type="ECO:0000313" key="2">
    <source>
        <dbReference type="EMBL" id="SHN81335.1"/>
    </source>
</evidence>
<reference evidence="3" key="1">
    <citation type="submission" date="2016-11" db="EMBL/GenBank/DDBJ databases">
        <authorList>
            <person name="Varghese N."/>
            <person name="Submissions S."/>
        </authorList>
    </citation>
    <scope>NUCLEOTIDE SEQUENCE [LARGE SCALE GENOMIC DNA]</scope>
    <source>
        <strain evidence="3">GAS401</strain>
    </source>
</reference>
<protein>
    <submittedName>
        <fullName evidence="2">Uncharacterized protein</fullName>
    </submittedName>
</protein>
<dbReference type="Proteomes" id="UP000184096">
    <property type="component" value="Chromosome I"/>
</dbReference>
<gene>
    <name evidence="2" type="ORF">SAMN05444170_4691</name>
</gene>
<dbReference type="AlphaFoldDB" id="A0A1M7UEJ9"/>
<keyword evidence="3" id="KW-1185">Reference proteome</keyword>
<evidence type="ECO:0000313" key="3">
    <source>
        <dbReference type="Proteomes" id="UP000184096"/>
    </source>
</evidence>
<feature type="region of interest" description="Disordered" evidence="1">
    <location>
        <begin position="1"/>
        <end position="21"/>
    </location>
</feature>
<proteinExistence type="predicted"/>
<sequence>MQRELPTINFTSEAEVRSKAESRRTEEVANLLKDFFAGWTPRLRRTLRLRRILEAVRETQRPAAAGRS</sequence>
<dbReference type="RefSeq" id="WP_072821415.1">
    <property type="nucleotide sequence ID" value="NZ_LT670849.1"/>
</dbReference>
<dbReference type="EMBL" id="LT670849">
    <property type="protein sequence ID" value="SHN81335.1"/>
    <property type="molecule type" value="Genomic_DNA"/>
</dbReference>